<accession>A0A2Z5QZ29</accession>
<dbReference type="KEGG" id="raj:RA11412_1398"/>
<evidence type="ECO:0000313" key="2">
    <source>
        <dbReference type="Proteomes" id="UP000250241"/>
    </source>
</evidence>
<keyword evidence="2" id="KW-1185">Reference proteome</keyword>
<sequence length="55" mass="5982">MKKHAERLRAVLIIGTDSAALMSALATHAGRFLCITSLRVWRTQRMGGCDGSCGY</sequence>
<dbReference type="AlphaFoldDB" id="A0A2Z5QZ29"/>
<reference evidence="1 2" key="1">
    <citation type="submission" date="2016-10" db="EMBL/GenBank/DDBJ databases">
        <title>Genome sequence of Rothia aeria strain JCM11412.</title>
        <authorList>
            <person name="Nambu T."/>
        </authorList>
    </citation>
    <scope>NUCLEOTIDE SEQUENCE [LARGE SCALE GENOMIC DNA]</scope>
    <source>
        <strain evidence="1 2">JCM 11412</strain>
    </source>
</reference>
<proteinExistence type="predicted"/>
<gene>
    <name evidence="1" type="ORF">RA11412_1398</name>
</gene>
<organism evidence="1 2">
    <name type="scientific">Rothia aeria</name>
    <dbReference type="NCBI Taxonomy" id="172042"/>
    <lineage>
        <taxon>Bacteria</taxon>
        <taxon>Bacillati</taxon>
        <taxon>Actinomycetota</taxon>
        <taxon>Actinomycetes</taxon>
        <taxon>Micrococcales</taxon>
        <taxon>Micrococcaceae</taxon>
        <taxon>Rothia</taxon>
    </lineage>
</organism>
<protein>
    <submittedName>
        <fullName evidence="1">Uncharacterized protein</fullName>
    </submittedName>
</protein>
<evidence type="ECO:0000313" key="1">
    <source>
        <dbReference type="EMBL" id="BAV87697.1"/>
    </source>
</evidence>
<dbReference type="Proteomes" id="UP000250241">
    <property type="component" value="Chromosome"/>
</dbReference>
<dbReference type="EMBL" id="AP017895">
    <property type="protein sequence ID" value="BAV87697.1"/>
    <property type="molecule type" value="Genomic_DNA"/>
</dbReference>
<name>A0A2Z5QZ29_9MICC</name>